<dbReference type="InterPro" id="IPR052897">
    <property type="entry name" value="Sec-Metab_Biosynth_Hydrolase"/>
</dbReference>
<comment type="caution">
    <text evidence="2">The sequence shown here is derived from an EMBL/GenBank/DDBJ whole genome shotgun (WGS) entry which is preliminary data.</text>
</comment>
<dbReference type="Pfam" id="PF12697">
    <property type="entry name" value="Abhydrolase_6"/>
    <property type="match status" value="1"/>
</dbReference>
<dbReference type="InterPro" id="IPR000073">
    <property type="entry name" value="AB_hydrolase_1"/>
</dbReference>
<feature type="domain" description="AB hydrolase-1" evidence="1">
    <location>
        <begin position="6"/>
        <end position="238"/>
    </location>
</feature>
<dbReference type="InterPro" id="IPR029058">
    <property type="entry name" value="AB_hydrolase_fold"/>
</dbReference>
<name>A0ABR0ETH4_ZASCE</name>
<dbReference type="PANTHER" id="PTHR37017">
    <property type="entry name" value="AB HYDROLASE-1 DOMAIN-CONTAINING PROTEIN-RELATED"/>
    <property type="match status" value="1"/>
</dbReference>
<dbReference type="Gene3D" id="3.40.50.1820">
    <property type="entry name" value="alpha/beta hydrolase"/>
    <property type="match status" value="1"/>
</dbReference>
<dbReference type="EMBL" id="JAXOVC010000002">
    <property type="protein sequence ID" value="KAK4504919.1"/>
    <property type="molecule type" value="Genomic_DNA"/>
</dbReference>
<dbReference type="SUPFAM" id="SSF53474">
    <property type="entry name" value="alpha/beta-Hydrolases"/>
    <property type="match status" value="1"/>
</dbReference>
<dbReference type="PANTHER" id="PTHR37017:SF3">
    <property type="entry name" value="AB HYDROLASE-1 DOMAIN-CONTAINING PROTEIN"/>
    <property type="match status" value="1"/>
</dbReference>
<organism evidence="2 3">
    <name type="scientific">Zasmidium cellare</name>
    <name type="common">Wine cellar mold</name>
    <name type="synonym">Racodium cellare</name>
    <dbReference type="NCBI Taxonomy" id="395010"/>
    <lineage>
        <taxon>Eukaryota</taxon>
        <taxon>Fungi</taxon>
        <taxon>Dikarya</taxon>
        <taxon>Ascomycota</taxon>
        <taxon>Pezizomycotina</taxon>
        <taxon>Dothideomycetes</taxon>
        <taxon>Dothideomycetidae</taxon>
        <taxon>Mycosphaerellales</taxon>
        <taxon>Mycosphaerellaceae</taxon>
        <taxon>Zasmidium</taxon>
    </lineage>
</organism>
<gene>
    <name evidence="2" type="ORF">PRZ48_002882</name>
</gene>
<accession>A0ABR0ETH4</accession>
<keyword evidence="3" id="KW-1185">Reference proteome</keyword>
<protein>
    <recommendedName>
        <fullName evidence="1">AB hydrolase-1 domain-containing protein</fullName>
    </recommendedName>
</protein>
<evidence type="ECO:0000259" key="1">
    <source>
        <dbReference type="Pfam" id="PF12697"/>
    </source>
</evidence>
<sequence>MSKPTLIFVHGGWHDPTCLDRVRKPLEAAGYKCHVPNQPSIGTQAAVKSADDDIQLIHDLTSKSLSDGEDVIVFGHSNGGLKANGALEGLVGDGAKKFKGKVLGIGLIAAMIPPIVEKGAFKDVPPLDGSWWVFSETEPTFLPNDPTKLFYNDMSAEDAAYWTSRIVPMALPTGPLVFYEAWRHVPVSYLACSEDNGMPFVQQTAMVKAAQTEGGTVHLTTVKSGHSPFLSMPEKTVEWVKKVAEVELKA</sequence>
<proteinExistence type="predicted"/>
<dbReference type="Proteomes" id="UP001305779">
    <property type="component" value="Unassembled WGS sequence"/>
</dbReference>
<evidence type="ECO:0000313" key="2">
    <source>
        <dbReference type="EMBL" id="KAK4504919.1"/>
    </source>
</evidence>
<reference evidence="2 3" key="1">
    <citation type="journal article" date="2023" name="G3 (Bethesda)">
        <title>A chromosome-level genome assembly of Zasmidium syzygii isolated from banana leaves.</title>
        <authorList>
            <person name="van Westerhoven A.C."/>
            <person name="Mehrabi R."/>
            <person name="Talebi R."/>
            <person name="Steentjes M.B.F."/>
            <person name="Corcolon B."/>
            <person name="Chong P.A."/>
            <person name="Kema G.H.J."/>
            <person name="Seidl M.F."/>
        </authorList>
    </citation>
    <scope>NUCLEOTIDE SEQUENCE [LARGE SCALE GENOMIC DNA]</scope>
    <source>
        <strain evidence="2 3">P124</strain>
    </source>
</reference>
<evidence type="ECO:0000313" key="3">
    <source>
        <dbReference type="Proteomes" id="UP001305779"/>
    </source>
</evidence>